<gene>
    <name evidence="1" type="primary">BnaC01g32830D</name>
    <name evidence="1" type="ORF">GSBRNA2T00054370001</name>
</gene>
<evidence type="ECO:0000313" key="2">
    <source>
        <dbReference type="Proteomes" id="UP000028999"/>
    </source>
</evidence>
<sequence length="68" mass="7725">MPKLGCCDSIYCFDTLACLRLAEQCAFEEPSVESISGENVLTWPEVVFPLLRAISKQNFHITYIWIIA</sequence>
<proteinExistence type="predicted"/>
<accession>A0A078H7N8</accession>
<reference evidence="1 2" key="1">
    <citation type="journal article" date="2014" name="Science">
        <title>Plant genetics. Early allopolyploid evolution in the post-Neolithic Brassica napus oilseed genome.</title>
        <authorList>
            <person name="Chalhoub B."/>
            <person name="Denoeud F."/>
            <person name="Liu S."/>
            <person name="Parkin I.A."/>
            <person name="Tang H."/>
            <person name="Wang X."/>
            <person name="Chiquet J."/>
            <person name="Belcram H."/>
            <person name="Tong C."/>
            <person name="Samans B."/>
            <person name="Correa M."/>
            <person name="Da Silva C."/>
            <person name="Just J."/>
            <person name="Falentin C."/>
            <person name="Koh C.S."/>
            <person name="Le Clainche I."/>
            <person name="Bernard M."/>
            <person name="Bento P."/>
            <person name="Noel B."/>
            <person name="Labadie K."/>
            <person name="Alberti A."/>
            <person name="Charles M."/>
            <person name="Arnaud D."/>
            <person name="Guo H."/>
            <person name="Daviaud C."/>
            <person name="Alamery S."/>
            <person name="Jabbari K."/>
            <person name="Zhao M."/>
            <person name="Edger P.P."/>
            <person name="Chelaifa H."/>
            <person name="Tack D."/>
            <person name="Lassalle G."/>
            <person name="Mestiri I."/>
            <person name="Schnel N."/>
            <person name="Le Paslier M.C."/>
            <person name="Fan G."/>
            <person name="Renault V."/>
            <person name="Bayer P.E."/>
            <person name="Golicz A.A."/>
            <person name="Manoli S."/>
            <person name="Lee T.H."/>
            <person name="Thi V.H."/>
            <person name="Chalabi S."/>
            <person name="Hu Q."/>
            <person name="Fan C."/>
            <person name="Tollenaere R."/>
            <person name="Lu Y."/>
            <person name="Battail C."/>
            <person name="Shen J."/>
            <person name="Sidebottom C.H."/>
            <person name="Wang X."/>
            <person name="Canaguier A."/>
            <person name="Chauveau A."/>
            <person name="Berard A."/>
            <person name="Deniot G."/>
            <person name="Guan M."/>
            <person name="Liu Z."/>
            <person name="Sun F."/>
            <person name="Lim Y.P."/>
            <person name="Lyons E."/>
            <person name="Town C.D."/>
            <person name="Bancroft I."/>
            <person name="Wang X."/>
            <person name="Meng J."/>
            <person name="Ma J."/>
            <person name="Pires J.C."/>
            <person name="King G.J."/>
            <person name="Brunel D."/>
            <person name="Delourme R."/>
            <person name="Renard M."/>
            <person name="Aury J.M."/>
            <person name="Adams K.L."/>
            <person name="Batley J."/>
            <person name="Snowdon R.J."/>
            <person name="Tost J."/>
            <person name="Edwards D."/>
            <person name="Zhou Y."/>
            <person name="Hua W."/>
            <person name="Sharpe A.G."/>
            <person name="Paterson A.H."/>
            <person name="Guan C."/>
            <person name="Wincker P."/>
        </authorList>
    </citation>
    <scope>NUCLEOTIDE SEQUENCE [LARGE SCALE GENOMIC DNA]</scope>
    <source>
        <strain evidence="2">cv. Darmor-bzh</strain>
    </source>
</reference>
<dbReference type="AlphaFoldDB" id="A0A078H7N8"/>
<protein>
    <submittedName>
        <fullName evidence="1">BnaC01g32830D protein</fullName>
    </submittedName>
</protein>
<keyword evidence="2" id="KW-1185">Reference proteome</keyword>
<evidence type="ECO:0000313" key="1">
    <source>
        <dbReference type="EMBL" id="CDY33442.1"/>
    </source>
</evidence>
<dbReference type="Proteomes" id="UP000028999">
    <property type="component" value="Unassembled WGS sequence"/>
</dbReference>
<dbReference type="PaxDb" id="3708-A0A078H7N8"/>
<dbReference type="STRING" id="3708.A0A078H7N8"/>
<organism evidence="1 2">
    <name type="scientific">Brassica napus</name>
    <name type="common">Rape</name>
    <dbReference type="NCBI Taxonomy" id="3708"/>
    <lineage>
        <taxon>Eukaryota</taxon>
        <taxon>Viridiplantae</taxon>
        <taxon>Streptophyta</taxon>
        <taxon>Embryophyta</taxon>
        <taxon>Tracheophyta</taxon>
        <taxon>Spermatophyta</taxon>
        <taxon>Magnoliopsida</taxon>
        <taxon>eudicotyledons</taxon>
        <taxon>Gunneridae</taxon>
        <taxon>Pentapetalae</taxon>
        <taxon>rosids</taxon>
        <taxon>malvids</taxon>
        <taxon>Brassicales</taxon>
        <taxon>Brassicaceae</taxon>
        <taxon>Brassiceae</taxon>
        <taxon>Brassica</taxon>
    </lineage>
</organism>
<dbReference type="Gramene" id="CDY33442">
    <property type="protein sequence ID" value="CDY33442"/>
    <property type="gene ID" value="GSBRNA2T00054370001"/>
</dbReference>
<dbReference type="EMBL" id="LK032314">
    <property type="protein sequence ID" value="CDY33442.1"/>
    <property type="molecule type" value="Genomic_DNA"/>
</dbReference>
<name>A0A078H7N8_BRANA</name>